<evidence type="ECO:0000259" key="3">
    <source>
        <dbReference type="Pfam" id="PF24275"/>
    </source>
</evidence>
<feature type="domain" description="T2SS substrate NttA" evidence="3">
    <location>
        <begin position="135"/>
        <end position="226"/>
    </location>
</feature>
<feature type="signal peptide" evidence="2">
    <location>
        <begin position="1"/>
        <end position="21"/>
    </location>
</feature>
<feature type="region of interest" description="Disordered" evidence="1">
    <location>
        <begin position="229"/>
        <end position="249"/>
    </location>
</feature>
<evidence type="ECO:0000256" key="1">
    <source>
        <dbReference type="SAM" id="MobiDB-lite"/>
    </source>
</evidence>
<sequence length="249" mass="27177">MSNKSKSLGLGVMLLPLPLFASSPTMEMTKDDWLSKLKDVAPTVICKGFLEEPSLKKRMDELKIDNEKCMSLIPASFDKCQKQYYSSLPANMNAQSAATWGHTLGECIGTDFATKYLVPNSQSNAPGSSSSSGDIPKDQWLSQLKSLAPTMICNGFFEDESIKKKLQDRGIDNAKCVTLIPASFDKCQNEFYSNLPGTLNAENANTWGHKMGECIGTDFAKQYLVSSEAKSNAPQKSSSPSEASSKDNQ</sequence>
<dbReference type="Pfam" id="PF24275">
    <property type="entry name" value="NttA"/>
    <property type="match status" value="2"/>
</dbReference>
<comment type="caution">
    <text evidence="4">The sequence shown here is derived from an EMBL/GenBank/DDBJ whole genome shotgun (WGS) entry which is preliminary data.</text>
</comment>
<dbReference type="OrthoDB" id="5640576at2"/>
<gene>
    <name evidence="4" type="ORF">Ljor_0556</name>
</gene>
<accession>A0A0W0V841</accession>
<evidence type="ECO:0000313" key="5">
    <source>
        <dbReference type="Proteomes" id="UP000055035"/>
    </source>
</evidence>
<dbReference type="PATRIC" id="fig|456.5.peg.586"/>
<feature type="chain" id="PRO_5006914564" description="T2SS substrate NttA domain-containing protein" evidence="2">
    <location>
        <begin position="22"/>
        <end position="249"/>
    </location>
</feature>
<dbReference type="STRING" id="456.Ljor_0556"/>
<keyword evidence="5" id="KW-1185">Reference proteome</keyword>
<dbReference type="EMBL" id="LNYJ01000011">
    <property type="protein sequence ID" value="KTD16250.1"/>
    <property type="molecule type" value="Genomic_DNA"/>
</dbReference>
<protein>
    <recommendedName>
        <fullName evidence="3">T2SS substrate NttA domain-containing protein</fullName>
    </recommendedName>
</protein>
<feature type="domain" description="T2SS substrate NttA" evidence="3">
    <location>
        <begin position="27"/>
        <end position="119"/>
    </location>
</feature>
<dbReference type="Proteomes" id="UP000055035">
    <property type="component" value="Unassembled WGS sequence"/>
</dbReference>
<evidence type="ECO:0000256" key="2">
    <source>
        <dbReference type="SAM" id="SignalP"/>
    </source>
</evidence>
<dbReference type="RefSeq" id="WP_058470119.1">
    <property type="nucleotide sequence ID" value="NZ_CAAAIC010000004.1"/>
</dbReference>
<dbReference type="InterPro" id="IPR056212">
    <property type="entry name" value="NttA"/>
</dbReference>
<keyword evidence="2" id="KW-0732">Signal</keyword>
<name>A0A0W0V841_9GAMM</name>
<reference evidence="4 5" key="1">
    <citation type="submission" date="2015-11" db="EMBL/GenBank/DDBJ databases">
        <title>Genomic analysis of 38 Legionella species identifies large and diverse effector repertoires.</title>
        <authorList>
            <person name="Burstein D."/>
            <person name="Amaro F."/>
            <person name="Zusman T."/>
            <person name="Lifshitz Z."/>
            <person name="Cohen O."/>
            <person name="Gilbert J.A."/>
            <person name="Pupko T."/>
            <person name="Shuman H.A."/>
            <person name="Segal G."/>
        </authorList>
    </citation>
    <scope>NUCLEOTIDE SEQUENCE [LARGE SCALE GENOMIC DNA]</scope>
    <source>
        <strain evidence="4 5">BL-540</strain>
    </source>
</reference>
<dbReference type="AlphaFoldDB" id="A0A0W0V841"/>
<organism evidence="4 5">
    <name type="scientific">Legionella jordanis</name>
    <dbReference type="NCBI Taxonomy" id="456"/>
    <lineage>
        <taxon>Bacteria</taxon>
        <taxon>Pseudomonadati</taxon>
        <taxon>Pseudomonadota</taxon>
        <taxon>Gammaproteobacteria</taxon>
        <taxon>Legionellales</taxon>
        <taxon>Legionellaceae</taxon>
        <taxon>Legionella</taxon>
    </lineage>
</organism>
<evidence type="ECO:0000313" key="4">
    <source>
        <dbReference type="EMBL" id="KTD16250.1"/>
    </source>
</evidence>
<proteinExistence type="predicted"/>